<evidence type="ECO:0008006" key="3">
    <source>
        <dbReference type="Google" id="ProtNLM"/>
    </source>
</evidence>
<keyword evidence="2" id="KW-1185">Reference proteome</keyword>
<comment type="caution">
    <text evidence="1">The sequence shown here is derived from an EMBL/GenBank/DDBJ whole genome shotgun (WGS) entry which is preliminary data.</text>
</comment>
<sequence>MIKAKLSPSEFKNLKGIEYFKFEEDFIEENVRCIPMVVRFKMDAAGIKLKLAEWSKFHPSERIQLALLPVSTQEQTDRYHQFLIGLITKYTGNQATTLAIDPLPDWGNLHQIPAMLKEKATELALQLSINQWRKLTNIQRFALLKLCRPGHENKNFPKAAVEFGLLNS</sequence>
<evidence type="ECO:0000313" key="1">
    <source>
        <dbReference type="EMBL" id="KRT13679.1"/>
    </source>
</evidence>
<protein>
    <recommendedName>
        <fullName evidence="3">Nitrate reductase associated protein</fullName>
    </recommendedName>
</protein>
<name>A0A0T5VJ90_9SPHI</name>
<gene>
    <name evidence="1" type="ORF">ASU31_23315</name>
</gene>
<dbReference type="RefSeq" id="WP_057934650.1">
    <property type="nucleotide sequence ID" value="NZ_LMZQ01000036.1"/>
</dbReference>
<accession>A0A0T5VJ90</accession>
<organism evidence="1 2">
    <name type="scientific">Pedobacter ginsenosidimutans</name>
    <dbReference type="NCBI Taxonomy" id="687842"/>
    <lineage>
        <taxon>Bacteria</taxon>
        <taxon>Pseudomonadati</taxon>
        <taxon>Bacteroidota</taxon>
        <taxon>Sphingobacteriia</taxon>
        <taxon>Sphingobacteriales</taxon>
        <taxon>Sphingobacteriaceae</taxon>
        <taxon>Pedobacter</taxon>
    </lineage>
</organism>
<dbReference type="Proteomes" id="UP000051950">
    <property type="component" value="Unassembled WGS sequence"/>
</dbReference>
<dbReference type="Pfam" id="PF09655">
    <property type="entry name" value="Nitr_red_assoc"/>
    <property type="match status" value="1"/>
</dbReference>
<evidence type="ECO:0000313" key="2">
    <source>
        <dbReference type="Proteomes" id="UP000051950"/>
    </source>
</evidence>
<proteinExistence type="predicted"/>
<dbReference type="STRING" id="687842.ASU31_23315"/>
<dbReference type="AlphaFoldDB" id="A0A0T5VJ90"/>
<dbReference type="InterPro" id="IPR013481">
    <property type="entry name" value="NarM"/>
</dbReference>
<dbReference type="EMBL" id="LMZQ01000036">
    <property type="protein sequence ID" value="KRT13679.1"/>
    <property type="molecule type" value="Genomic_DNA"/>
</dbReference>
<reference evidence="1 2" key="1">
    <citation type="submission" date="2015-11" db="EMBL/GenBank/DDBJ databases">
        <title>Sequence of Pedobacter ginsenosidimutans.</title>
        <authorList>
            <person name="Carson E."/>
            <person name="Keyser V."/>
            <person name="Newman J."/>
            <person name="Miller J."/>
        </authorList>
    </citation>
    <scope>NUCLEOTIDE SEQUENCE [LARGE SCALE GENOMIC DNA]</scope>
    <source>
        <strain evidence="1 2">KACC 14530</strain>
    </source>
</reference>
<dbReference type="NCBIfam" id="TIGR02664">
    <property type="entry name" value="nitr_red_assoc"/>
    <property type="match status" value="1"/>
</dbReference>